<gene>
    <name evidence="3" type="ORF">MAUB_25710</name>
</gene>
<protein>
    <submittedName>
        <fullName evidence="3">Uncharacterized protein</fullName>
    </submittedName>
</protein>
<keyword evidence="4" id="KW-1185">Reference proteome</keyword>
<feature type="region of interest" description="Disordered" evidence="1">
    <location>
        <begin position="1"/>
        <end position="49"/>
    </location>
</feature>
<evidence type="ECO:0000313" key="3">
    <source>
        <dbReference type="EMBL" id="BBX84698.1"/>
    </source>
</evidence>
<feature type="transmembrane region" description="Helical" evidence="2">
    <location>
        <begin position="98"/>
        <end position="122"/>
    </location>
</feature>
<evidence type="ECO:0000313" key="4">
    <source>
        <dbReference type="Proteomes" id="UP000465609"/>
    </source>
</evidence>
<organism evidence="3 4">
    <name type="scientific">Mycolicibacterium aubagnense</name>
    <dbReference type="NCBI Taxonomy" id="319707"/>
    <lineage>
        <taxon>Bacteria</taxon>
        <taxon>Bacillati</taxon>
        <taxon>Actinomycetota</taxon>
        <taxon>Actinomycetes</taxon>
        <taxon>Mycobacteriales</taxon>
        <taxon>Mycobacteriaceae</taxon>
        <taxon>Mycolicibacterium</taxon>
    </lineage>
</organism>
<feature type="compositionally biased region" description="Low complexity" evidence="1">
    <location>
        <begin position="23"/>
        <end position="34"/>
    </location>
</feature>
<evidence type="ECO:0000256" key="1">
    <source>
        <dbReference type="SAM" id="MobiDB-lite"/>
    </source>
</evidence>
<sequence>MSNPAAMSNPTGPDDRRDANQRAATTGDDAAAATEIFEPADPATDPTIPVRRFTAPSSFDGKTQIIAPLPDPETELMPPAAPQQIPGTVKTLKDRRSWGWVIALVLVIAAIAALAVLGTVLLTRGHSAMNAEWPATTQDFAIPAS</sequence>
<feature type="compositionally biased region" description="Polar residues" evidence="1">
    <location>
        <begin position="1"/>
        <end position="11"/>
    </location>
</feature>
<reference evidence="3 4" key="1">
    <citation type="journal article" date="2019" name="Emerg. Microbes Infect.">
        <title>Comprehensive subspecies identification of 175 nontuberculous mycobacteria species based on 7547 genomic profiles.</title>
        <authorList>
            <person name="Matsumoto Y."/>
            <person name="Kinjo T."/>
            <person name="Motooka D."/>
            <person name="Nabeya D."/>
            <person name="Jung N."/>
            <person name="Uechi K."/>
            <person name="Horii T."/>
            <person name="Iida T."/>
            <person name="Fujita J."/>
            <person name="Nakamura S."/>
        </authorList>
    </citation>
    <scope>NUCLEOTIDE SEQUENCE [LARGE SCALE GENOMIC DNA]</scope>
    <source>
        <strain evidence="3 4">JCM 15296</strain>
    </source>
</reference>
<proteinExistence type="predicted"/>
<evidence type="ECO:0000256" key="2">
    <source>
        <dbReference type="SAM" id="Phobius"/>
    </source>
</evidence>
<dbReference type="RefSeq" id="WP_138232635.1">
    <property type="nucleotide sequence ID" value="NZ_AP022577.1"/>
</dbReference>
<dbReference type="Proteomes" id="UP000465609">
    <property type="component" value="Chromosome"/>
</dbReference>
<name>A0ABM7IDG7_9MYCO</name>
<accession>A0ABM7IDG7</accession>
<dbReference type="EMBL" id="AP022577">
    <property type="protein sequence ID" value="BBX84698.1"/>
    <property type="molecule type" value="Genomic_DNA"/>
</dbReference>
<keyword evidence="2" id="KW-0472">Membrane</keyword>
<keyword evidence="2" id="KW-0812">Transmembrane</keyword>
<keyword evidence="2" id="KW-1133">Transmembrane helix</keyword>